<evidence type="ECO:0000313" key="15">
    <source>
        <dbReference type="Proteomes" id="UP000450676"/>
    </source>
</evidence>
<dbReference type="GO" id="GO:0003979">
    <property type="term" value="F:UDP-glucose 6-dehydrogenase activity"/>
    <property type="evidence" value="ECO:0007669"/>
    <property type="project" value="UniProtKB-EC"/>
</dbReference>
<dbReference type="InterPro" id="IPR008927">
    <property type="entry name" value="6-PGluconate_DH-like_C_sf"/>
</dbReference>
<sequence>MRITVFGAGYVGLVTAACLAELGNEVLCLERDPARIALLERGQLPIHEPGLAELVTANVGAGRLRFSSDADGGMAELQFIAVGTPPDEDGAADVEHVLQAARTIARRMAGFQVIVTKSTVPIGTAERVRAAVQQELDARGSGLSFAVVSNPEFLKEGAAVHDFMQPDRIVLGVEAGTAGRRAAALLTALYEPLNRHHPRTVWMDTRSAELTKYAANAMLATRISFINEMANLADLIGADIEAVRCGIGADQRIGYSFLYAGCGYGGSCFPKDLQALGRLASEAGQPLRLLRAVEAINNDQKLMLGQRILARFGDDLHGHVFAVWGLAFKPDTDDVRHASALVLIGQLLRANACVAVYDPVAHATARRALEQDRSLGPEALARLRYASDPMNALQGADALAIVTEWKQFRSPDWRQVKALLRQPVVFDGRNLFEPRLMAEAGIEHHSIGRPPRARLAMASAGAALPAQGGQNA</sequence>
<dbReference type="GO" id="GO:0000271">
    <property type="term" value="P:polysaccharide biosynthetic process"/>
    <property type="evidence" value="ECO:0007669"/>
    <property type="project" value="InterPro"/>
</dbReference>
<comment type="catalytic activity">
    <reaction evidence="7 9">
        <text>UDP-alpha-D-glucose + 2 NAD(+) + H2O = UDP-alpha-D-glucuronate + 2 NADH + 3 H(+)</text>
        <dbReference type="Rhea" id="RHEA:23596"/>
        <dbReference type="ChEBI" id="CHEBI:15377"/>
        <dbReference type="ChEBI" id="CHEBI:15378"/>
        <dbReference type="ChEBI" id="CHEBI:57540"/>
        <dbReference type="ChEBI" id="CHEBI:57945"/>
        <dbReference type="ChEBI" id="CHEBI:58052"/>
        <dbReference type="ChEBI" id="CHEBI:58885"/>
        <dbReference type="EC" id="1.1.1.22"/>
    </reaction>
</comment>
<evidence type="ECO:0000256" key="1">
    <source>
        <dbReference type="ARBA" id="ARBA00004701"/>
    </source>
</evidence>
<protein>
    <recommendedName>
        <fullName evidence="4 9">UDP-glucose 6-dehydrogenase</fullName>
        <ecNumber evidence="3 9">1.1.1.22</ecNumber>
    </recommendedName>
</protein>
<feature type="binding site" evidence="11">
    <location>
        <position position="329"/>
    </location>
    <ligand>
        <name>substrate</name>
    </ligand>
</feature>
<dbReference type="InterPro" id="IPR036291">
    <property type="entry name" value="NAD(P)-bd_dom_sf"/>
</dbReference>
<evidence type="ECO:0000256" key="11">
    <source>
        <dbReference type="PIRSR" id="PIRSR500134-2"/>
    </source>
</evidence>
<comment type="similarity">
    <text evidence="2 9">Belongs to the UDP-glucose/GDP-mannose dehydrogenase family.</text>
</comment>
<dbReference type="EC" id="1.1.1.22" evidence="3 9"/>
<dbReference type="GO" id="GO:0006065">
    <property type="term" value="P:UDP-glucuronate biosynthetic process"/>
    <property type="evidence" value="ECO:0007669"/>
    <property type="project" value="UniProtKB-UniPathway"/>
</dbReference>
<keyword evidence="15" id="KW-1185">Reference proteome</keyword>
<dbReference type="NCBIfam" id="TIGR03026">
    <property type="entry name" value="NDP-sugDHase"/>
    <property type="match status" value="1"/>
</dbReference>
<evidence type="ECO:0000256" key="3">
    <source>
        <dbReference type="ARBA" id="ARBA00012954"/>
    </source>
</evidence>
<dbReference type="UniPathway" id="UPA00038">
    <property type="reaction ID" value="UER00491"/>
</dbReference>
<feature type="binding site" evidence="11">
    <location>
        <begin position="257"/>
        <end position="261"/>
    </location>
    <ligand>
        <name>substrate</name>
    </ligand>
</feature>
<feature type="binding site" evidence="12">
    <location>
        <position position="84"/>
    </location>
    <ligand>
        <name>NAD(+)</name>
        <dbReference type="ChEBI" id="CHEBI:57540"/>
    </ligand>
</feature>
<dbReference type="Pfam" id="PF03721">
    <property type="entry name" value="UDPG_MGDP_dh_N"/>
    <property type="match status" value="1"/>
</dbReference>
<accession>A0A7X4HGW5</accession>
<dbReference type="SMART" id="SM00984">
    <property type="entry name" value="UDPG_MGDP_dh_C"/>
    <property type="match status" value="1"/>
</dbReference>
<feature type="binding site" evidence="12">
    <location>
        <position position="336"/>
    </location>
    <ligand>
        <name>NAD(+)</name>
        <dbReference type="ChEBI" id="CHEBI:57540"/>
    </ligand>
</feature>
<dbReference type="EMBL" id="WWCU01000045">
    <property type="protein sequence ID" value="MYN10774.1"/>
    <property type="molecule type" value="Genomic_DNA"/>
</dbReference>
<evidence type="ECO:0000256" key="6">
    <source>
        <dbReference type="ARBA" id="ARBA00023027"/>
    </source>
</evidence>
<dbReference type="SUPFAM" id="SSF52413">
    <property type="entry name" value="UDP-glucose/GDP-mannose dehydrogenase C-terminal domain"/>
    <property type="match status" value="1"/>
</dbReference>
<dbReference type="Gene3D" id="3.40.50.720">
    <property type="entry name" value="NAD(P)-binding Rossmann-like Domain"/>
    <property type="match status" value="2"/>
</dbReference>
<keyword evidence="6 9" id="KW-0520">NAD</keyword>
<organism evidence="14 15">
    <name type="scientific">Pseudoduganella aquatica</name>
    <dbReference type="NCBI Taxonomy" id="2660641"/>
    <lineage>
        <taxon>Bacteria</taxon>
        <taxon>Pseudomonadati</taxon>
        <taxon>Pseudomonadota</taxon>
        <taxon>Betaproteobacteria</taxon>
        <taxon>Burkholderiales</taxon>
        <taxon>Oxalobacteraceae</taxon>
        <taxon>Telluria group</taxon>
        <taxon>Pseudoduganella</taxon>
    </lineage>
</organism>
<name>A0A7X4HGW5_9BURK</name>
<feature type="binding site" evidence="11">
    <location>
        <position position="265"/>
    </location>
    <ligand>
        <name>substrate</name>
    </ligand>
</feature>
<proteinExistence type="inferred from homology"/>
<dbReference type="Pfam" id="PF00984">
    <property type="entry name" value="UDPG_MGDP_dh"/>
    <property type="match status" value="1"/>
</dbReference>
<keyword evidence="5 9" id="KW-0560">Oxidoreductase</keyword>
<dbReference type="Pfam" id="PF03720">
    <property type="entry name" value="UDPG_MGDP_dh_C"/>
    <property type="match status" value="1"/>
</dbReference>
<dbReference type="InterPro" id="IPR014026">
    <property type="entry name" value="UDP-Glc/GDP-Man_DH_dimer"/>
</dbReference>
<dbReference type="InterPro" id="IPR014027">
    <property type="entry name" value="UDP-Glc/GDP-Man_DH_C"/>
</dbReference>
<dbReference type="InterPro" id="IPR028357">
    <property type="entry name" value="UDPglc_DH_bac"/>
</dbReference>
<gene>
    <name evidence="14" type="ORF">GTP77_25985</name>
</gene>
<dbReference type="SUPFAM" id="SSF51735">
    <property type="entry name" value="NAD(P)-binding Rossmann-fold domains"/>
    <property type="match status" value="1"/>
</dbReference>
<comment type="function">
    <text evidence="8">Catalyzes the conversion of UDP-glucose into UDP-glucuronate, one of the precursors of teichuronic acid.</text>
</comment>
<dbReference type="InterPro" id="IPR001732">
    <property type="entry name" value="UDP-Glc/GDP-Man_DH_N"/>
</dbReference>
<dbReference type="Gene3D" id="1.20.5.100">
    <property type="entry name" value="Cytochrome c1, transmembrane anchor, C-terminal"/>
    <property type="match status" value="1"/>
</dbReference>
<evidence type="ECO:0000256" key="8">
    <source>
        <dbReference type="ARBA" id="ARBA00053241"/>
    </source>
</evidence>
<dbReference type="RefSeq" id="WP_161075057.1">
    <property type="nucleotide sequence ID" value="NZ_WWCU01000045.1"/>
</dbReference>
<feature type="binding site" evidence="11">
    <location>
        <position position="212"/>
    </location>
    <ligand>
        <name>substrate</name>
    </ligand>
</feature>
<feature type="binding site" evidence="12">
    <location>
        <position position="156"/>
    </location>
    <ligand>
        <name>NAD(+)</name>
        <dbReference type="ChEBI" id="CHEBI:57540"/>
    </ligand>
</feature>
<feature type="binding site" evidence="12">
    <location>
        <position position="119"/>
    </location>
    <ligand>
        <name>NAD(+)</name>
        <dbReference type="ChEBI" id="CHEBI:57540"/>
    </ligand>
</feature>
<dbReference type="InterPro" id="IPR017476">
    <property type="entry name" value="UDP-Glc/GDP-Man"/>
</dbReference>
<dbReference type="GO" id="GO:0051287">
    <property type="term" value="F:NAD binding"/>
    <property type="evidence" value="ECO:0007669"/>
    <property type="project" value="InterPro"/>
</dbReference>
<comment type="caution">
    <text evidence="14">The sequence shown here is derived from an EMBL/GenBank/DDBJ whole genome shotgun (WGS) entry which is preliminary data.</text>
</comment>
<feature type="binding site" evidence="12">
    <location>
        <position position="271"/>
    </location>
    <ligand>
        <name>NAD(+)</name>
        <dbReference type="ChEBI" id="CHEBI:57540"/>
    </ligand>
</feature>
<evidence type="ECO:0000256" key="7">
    <source>
        <dbReference type="ARBA" id="ARBA00047473"/>
    </source>
</evidence>
<evidence type="ECO:0000256" key="10">
    <source>
        <dbReference type="PIRSR" id="PIRSR500134-1"/>
    </source>
</evidence>
<dbReference type="PANTHER" id="PTHR43750:SF3">
    <property type="entry name" value="UDP-GLUCOSE 6-DEHYDROGENASE TUAD"/>
    <property type="match status" value="1"/>
</dbReference>
<dbReference type="PANTHER" id="PTHR43750">
    <property type="entry name" value="UDP-GLUCOSE 6-DEHYDROGENASE TUAD"/>
    <property type="match status" value="1"/>
</dbReference>
<evidence type="ECO:0000256" key="9">
    <source>
        <dbReference type="PIRNR" id="PIRNR000124"/>
    </source>
</evidence>
<dbReference type="PROSITE" id="PS51257">
    <property type="entry name" value="PROKAR_LIPOPROTEIN"/>
    <property type="match status" value="1"/>
</dbReference>
<feature type="active site" description="Nucleophile" evidence="10">
    <location>
        <position position="268"/>
    </location>
</feature>
<dbReference type="SUPFAM" id="SSF48179">
    <property type="entry name" value="6-phosphogluconate dehydrogenase C-terminal domain-like"/>
    <property type="match status" value="1"/>
</dbReference>
<evidence type="ECO:0000256" key="12">
    <source>
        <dbReference type="PIRSR" id="PIRSR500134-3"/>
    </source>
</evidence>
<evidence type="ECO:0000256" key="4">
    <source>
        <dbReference type="ARBA" id="ARBA00015132"/>
    </source>
</evidence>
<dbReference type="InterPro" id="IPR036220">
    <property type="entry name" value="UDP-Glc/GDP-Man_DH_C_sf"/>
</dbReference>
<evidence type="ECO:0000313" key="14">
    <source>
        <dbReference type="EMBL" id="MYN10774.1"/>
    </source>
</evidence>
<dbReference type="FunFam" id="1.20.5.100:FF:000001">
    <property type="entry name" value="UDP-glucose 6-dehydrogenase"/>
    <property type="match status" value="1"/>
</dbReference>
<feature type="binding site" evidence="11">
    <location>
        <begin position="153"/>
        <end position="156"/>
    </location>
    <ligand>
        <name>substrate</name>
    </ligand>
</feature>
<reference evidence="14 15" key="1">
    <citation type="submission" date="2019-12" db="EMBL/GenBank/DDBJ databases">
        <title>Novel species isolated from a subtropical stream in China.</title>
        <authorList>
            <person name="Lu H."/>
        </authorList>
    </citation>
    <scope>NUCLEOTIDE SEQUENCE [LARGE SCALE GENOMIC DNA]</scope>
    <source>
        <strain evidence="14 15">FT127W</strain>
    </source>
</reference>
<comment type="pathway">
    <text evidence="1">Nucleotide-sugar biosynthesis; UDP-alpha-D-glucuronate biosynthesis; UDP-alpha-D-glucuronate from UDP-alpha-D-glucose: step 1/1.</text>
</comment>
<dbReference type="AlphaFoldDB" id="A0A7X4HGW5"/>
<dbReference type="PIRSF" id="PIRSF500134">
    <property type="entry name" value="UDPglc_DH_bac"/>
    <property type="match status" value="1"/>
</dbReference>
<evidence type="ECO:0000256" key="5">
    <source>
        <dbReference type="ARBA" id="ARBA00023002"/>
    </source>
</evidence>
<feature type="domain" description="UDP-glucose/GDP-mannose dehydrogenase C-terminal" evidence="13">
    <location>
        <begin position="322"/>
        <end position="434"/>
    </location>
</feature>
<dbReference type="Proteomes" id="UP000450676">
    <property type="component" value="Unassembled WGS sequence"/>
</dbReference>
<evidence type="ECO:0000259" key="13">
    <source>
        <dbReference type="SMART" id="SM00984"/>
    </source>
</evidence>
<feature type="binding site" evidence="12">
    <location>
        <position position="35"/>
    </location>
    <ligand>
        <name>NAD(+)</name>
        <dbReference type="ChEBI" id="CHEBI:57540"/>
    </ligand>
</feature>
<evidence type="ECO:0000256" key="2">
    <source>
        <dbReference type="ARBA" id="ARBA00006601"/>
    </source>
</evidence>
<dbReference type="PIRSF" id="PIRSF000124">
    <property type="entry name" value="UDPglc_GDPman_dh"/>
    <property type="match status" value="1"/>
</dbReference>